<evidence type="ECO:0000256" key="1">
    <source>
        <dbReference type="SAM" id="MobiDB-lite"/>
    </source>
</evidence>
<dbReference type="EMBL" id="BAAAVI010000126">
    <property type="protein sequence ID" value="GAA2913716.1"/>
    <property type="molecule type" value="Genomic_DNA"/>
</dbReference>
<gene>
    <name evidence="2" type="ORF">GCM10010517_80280</name>
</gene>
<reference evidence="2 3" key="1">
    <citation type="journal article" date="2019" name="Int. J. Syst. Evol. Microbiol.">
        <title>The Global Catalogue of Microorganisms (GCM) 10K type strain sequencing project: providing services to taxonomists for standard genome sequencing and annotation.</title>
        <authorList>
            <consortium name="The Broad Institute Genomics Platform"/>
            <consortium name="The Broad Institute Genome Sequencing Center for Infectious Disease"/>
            <person name="Wu L."/>
            <person name="Ma J."/>
        </authorList>
    </citation>
    <scope>NUCLEOTIDE SEQUENCE [LARGE SCALE GENOMIC DNA]</scope>
    <source>
        <strain evidence="2 3">JCM 6242</strain>
    </source>
</reference>
<organism evidence="2 3">
    <name type="scientific">Streptosporangium fragile</name>
    <dbReference type="NCBI Taxonomy" id="46186"/>
    <lineage>
        <taxon>Bacteria</taxon>
        <taxon>Bacillati</taxon>
        <taxon>Actinomycetota</taxon>
        <taxon>Actinomycetes</taxon>
        <taxon>Streptosporangiales</taxon>
        <taxon>Streptosporangiaceae</taxon>
        <taxon>Streptosporangium</taxon>
    </lineage>
</organism>
<sequence length="122" mass="13268">MPRLNAETTRRYGVWGSPGRATALLMRFRQWYPIGTAAKGNRRAAPRTPEIRELSRAAKPPPGVGGLRNIGPKSGAEPCCGDAHHPPDAVGRTETSHVGMPRGYDREPVARPEHRGRGQNSP</sequence>
<evidence type="ECO:0000313" key="2">
    <source>
        <dbReference type="EMBL" id="GAA2913716.1"/>
    </source>
</evidence>
<feature type="region of interest" description="Disordered" evidence="1">
    <location>
        <begin position="39"/>
        <end position="122"/>
    </location>
</feature>
<proteinExistence type="predicted"/>
<evidence type="ECO:0000313" key="3">
    <source>
        <dbReference type="Proteomes" id="UP001500831"/>
    </source>
</evidence>
<name>A0ABN3WFM0_9ACTN</name>
<feature type="compositionally biased region" description="Basic and acidic residues" evidence="1">
    <location>
        <begin position="103"/>
        <end position="116"/>
    </location>
</feature>
<keyword evidence="3" id="KW-1185">Reference proteome</keyword>
<accession>A0ABN3WFM0</accession>
<dbReference type="Proteomes" id="UP001500831">
    <property type="component" value="Unassembled WGS sequence"/>
</dbReference>
<comment type="caution">
    <text evidence="2">The sequence shown here is derived from an EMBL/GenBank/DDBJ whole genome shotgun (WGS) entry which is preliminary data.</text>
</comment>
<protein>
    <submittedName>
        <fullName evidence="2">Uncharacterized protein</fullName>
    </submittedName>
</protein>